<evidence type="ECO:0000313" key="1">
    <source>
        <dbReference type="EMBL" id="MFD3265623.1"/>
    </source>
</evidence>
<organism evidence="1 2">
    <name type="scientific">Phenylobacterium ferrooxidans</name>
    <dbReference type="NCBI Taxonomy" id="2982689"/>
    <lineage>
        <taxon>Bacteria</taxon>
        <taxon>Pseudomonadati</taxon>
        <taxon>Pseudomonadota</taxon>
        <taxon>Alphaproteobacteria</taxon>
        <taxon>Caulobacterales</taxon>
        <taxon>Caulobacteraceae</taxon>
        <taxon>Phenylobacterium</taxon>
    </lineage>
</organism>
<dbReference type="SUPFAM" id="SSF89807">
    <property type="entry name" value="Dodecin-like"/>
    <property type="match status" value="1"/>
</dbReference>
<dbReference type="Pfam" id="PF07311">
    <property type="entry name" value="Dodecin"/>
    <property type="match status" value="1"/>
</dbReference>
<dbReference type="Proteomes" id="UP001598130">
    <property type="component" value="Unassembled WGS sequence"/>
</dbReference>
<dbReference type="InterPro" id="IPR025543">
    <property type="entry name" value="Dodecin-like"/>
</dbReference>
<evidence type="ECO:0000313" key="2">
    <source>
        <dbReference type="Proteomes" id="UP001598130"/>
    </source>
</evidence>
<proteinExistence type="predicted"/>
<keyword evidence="2" id="KW-1185">Reference proteome</keyword>
<dbReference type="EMBL" id="JAOTJD010000036">
    <property type="protein sequence ID" value="MFD3265623.1"/>
    <property type="molecule type" value="Genomic_DNA"/>
</dbReference>
<sequence>MTEDNTYGVSEIVGTSKTSIDDAIRTAVTKAAENRRHIRWFEVTQVRGHVEEGQVAHFQVSLKLGYALEE</sequence>
<name>A0ABW6CTI0_9CAUL</name>
<dbReference type="PANTHER" id="PTHR39324">
    <property type="entry name" value="CALCIUM DODECIN"/>
    <property type="match status" value="1"/>
</dbReference>
<reference evidence="1 2" key="1">
    <citation type="submission" date="2022-09" db="EMBL/GenBank/DDBJ databases">
        <title>New species of Phenylobacterium.</title>
        <authorList>
            <person name="Mieszkin S."/>
        </authorList>
    </citation>
    <scope>NUCLEOTIDE SEQUENCE [LARGE SCALE GENOMIC DNA]</scope>
    <source>
        <strain evidence="1 2">HK31-G</strain>
    </source>
</reference>
<accession>A0ABW6CTI0</accession>
<dbReference type="Gene3D" id="3.30.1660.10">
    <property type="entry name" value="Flavin-binding protein dodecin"/>
    <property type="match status" value="1"/>
</dbReference>
<dbReference type="NCBIfam" id="NF043052">
    <property type="entry name" value="DodecBact"/>
    <property type="match status" value="1"/>
</dbReference>
<comment type="caution">
    <text evidence="1">The sequence shown here is derived from an EMBL/GenBank/DDBJ whole genome shotgun (WGS) entry which is preliminary data.</text>
</comment>
<dbReference type="InterPro" id="IPR050049">
    <property type="entry name" value="Dodecin_bact"/>
</dbReference>
<dbReference type="InterPro" id="IPR009923">
    <property type="entry name" value="Dodecin"/>
</dbReference>
<dbReference type="RefSeq" id="WP_304779163.1">
    <property type="nucleotide sequence ID" value="NZ_JAOTJD010000036.1"/>
</dbReference>
<gene>
    <name evidence="1" type="ORF">OCL97_16820</name>
</gene>
<dbReference type="PANTHER" id="PTHR39324:SF1">
    <property type="entry name" value="CALCIUM DODECIN"/>
    <property type="match status" value="1"/>
</dbReference>
<dbReference type="InterPro" id="IPR036694">
    <property type="entry name" value="Dodecin-like_sf"/>
</dbReference>
<protein>
    <submittedName>
        <fullName evidence="1">Dodecin family protein</fullName>
    </submittedName>
</protein>